<dbReference type="EMBL" id="LBMM01001943">
    <property type="protein sequence ID" value="KMQ95501.1"/>
    <property type="molecule type" value="Genomic_DNA"/>
</dbReference>
<dbReference type="SUPFAM" id="SSF50729">
    <property type="entry name" value="PH domain-like"/>
    <property type="match status" value="1"/>
</dbReference>
<feature type="region of interest" description="Disordered" evidence="2">
    <location>
        <begin position="607"/>
        <end position="628"/>
    </location>
</feature>
<dbReference type="Pfam" id="PF17820">
    <property type="entry name" value="PDZ_6"/>
    <property type="match status" value="1"/>
</dbReference>
<evidence type="ECO:0000256" key="1">
    <source>
        <dbReference type="ARBA" id="ARBA00022468"/>
    </source>
</evidence>
<feature type="region of interest" description="Disordered" evidence="2">
    <location>
        <begin position="403"/>
        <end position="483"/>
    </location>
</feature>
<dbReference type="SMART" id="SM00324">
    <property type="entry name" value="RhoGAP"/>
    <property type="match status" value="1"/>
</dbReference>
<feature type="compositionally biased region" description="Polar residues" evidence="2">
    <location>
        <begin position="648"/>
        <end position="657"/>
    </location>
</feature>
<feature type="compositionally biased region" description="Polar residues" evidence="2">
    <location>
        <begin position="1309"/>
        <end position="1321"/>
    </location>
</feature>
<reference evidence="6 7" key="1">
    <citation type="submission" date="2015-04" db="EMBL/GenBank/DDBJ databases">
        <title>Lasius niger genome sequencing.</title>
        <authorList>
            <person name="Konorov E.A."/>
            <person name="Nikitin M.A."/>
            <person name="Kirill M.V."/>
            <person name="Chang P."/>
        </authorList>
    </citation>
    <scope>NUCLEOTIDE SEQUENCE [LARGE SCALE GENOMIC DNA]</scope>
    <source>
        <tissue evidence="6">Whole</tissue>
    </source>
</reference>
<evidence type="ECO:0000259" key="4">
    <source>
        <dbReference type="PROSITE" id="PS50106"/>
    </source>
</evidence>
<evidence type="ECO:0000256" key="2">
    <source>
        <dbReference type="SAM" id="MobiDB-lite"/>
    </source>
</evidence>
<feature type="compositionally biased region" description="Basic and acidic residues" evidence="2">
    <location>
        <begin position="1764"/>
        <end position="1777"/>
    </location>
</feature>
<feature type="region of interest" description="Disordered" evidence="2">
    <location>
        <begin position="1516"/>
        <end position="1547"/>
    </location>
</feature>
<dbReference type="SMART" id="SM00233">
    <property type="entry name" value="PH"/>
    <property type="match status" value="1"/>
</dbReference>
<feature type="compositionally biased region" description="Basic and acidic residues" evidence="2">
    <location>
        <begin position="2001"/>
        <end position="2013"/>
    </location>
</feature>
<feature type="region of interest" description="Disordered" evidence="2">
    <location>
        <begin position="517"/>
        <end position="562"/>
    </location>
</feature>
<feature type="domain" description="Rho-GAP" evidence="5">
    <location>
        <begin position="1023"/>
        <end position="1218"/>
    </location>
</feature>
<sequence length="2174" mass="242617">MDTIFVKQVRANSPAAEAGLRTGDRVVSVDGTPTRGEQYSSVVQRIQQAGPWLRLLVVSKEDDILQRYFGETAHNPETNPRPRLRSPERLSQKQRRSISSMIPGSSPRTRQSWVCSLPSSESPSHLEEAMCRSQQAVYTDGRMPPTTISQIQPMAESQMTSVLQQQQQRRGVPDALYDSSEDSRIPGRKLQLLHEDNSQSSSRSSQDSRYDLYDRTRPESVYSRPSNEQLYDRINDPIYERVRVSEHYPHHYYQQPSLLRYPMSQAEPQVPIYRPAKRMVARRASEGSGIINDSETASYGSINALRSNESSRLSIESRRDSSPAASKDSSTSPYDSNSTLTGNECSDDSVIMSRLRKSFEQKAEFLRRPSHPIGWSAEPLPSLQNFNQAAVIQREFYARPQKLQRPIWPPGQNEQRQQSPTRRASLERNVAAKSVAGLMNKPSNQSVQRIKDVDSNSEYSKSRSDQQLGEISQSVAGDHSYSSSPLYDNELATKEQQYRGTGKGSFVSILSRIHENMSTNQQQTSQETRNGSSSLPSSPGPDKKAGSDTKFPVPPQGLQIVSRRAKQFESGRLLSDEDEPAGDRTNLYKSELSRLSNKRSVPNVAVRKREFESKAETQETRRLPTRETKSLDTDMPTMEAESVRLRARSNSAESWEATNGPAARSSCARHTWQTAEEEGSIEDDDKDVYRKQDNYLQSAKLLQVAPVNGSSPNGSTNNAVVLRRQKNAQITDEDRATRRVSYLKATWGERMHVDSDLELSDSEPVHIHRSNSIVSHNASNSCDAKDAEPVEREGTLHVKFTVLDGKRSTDRSWKQVWGVLRGPIIYFYKDRHSQSPSLSTENEGNAGQSVDVRCSVVDVAEDYTKRKHVLRVANPTAEVLLQTEDAASMALWLRSLHSHAAAERSSDAVSCTSKQQAVPQTPTGPMTPSGGVSPSNGQRLSPLPSHKGIKKLTSFRNRSPTGQSPVNKTRKPSNQTLEPLPSPKSKTWKGRMAKQFRRMHGQAGGAPSSPTAQMPPEGATFKVPLELCPPSSFSECVPLIVEMCTSIVEARGLEVVGIYRVPGNTAAIAQLTDSVNRGFENINLQVDSRWSDVNVISSLLKSFFRQLPDSLLTAELYPMFIDADKIEDPQRRMTTIRKLLRDLPEHHFETLKYLMQHLKKIVDHSEINKMEAKNLAIVFGPTLVRASGSRDNMVTMVTDMSHQCRIVESLLNNVDWFFSDDDLDDLSRLSVNLSLPTDSCEVEPTSNHNLLLNNIQKVEGIRDMASARDIVSSIISAANKKIQRRRKNQDEIDNGEQDGDKTKSKQESESSPTIRQSMALNERQCSVSEIVQMHESKNHQSNHSADRSLSVDSNNIIGGSSNGGASPSNRAKYAIQSAPPSVDSSRLSSETGPSSAETSSTASGGSNQTRQSNDEIAILTYAGLSATTQERVRRFEEETKAMLQRDQHRQRLEAEKREEEKRRIEIEWQLAKREMENDDLLDSIVDTTVSPSLLSERLSSLNERLADDSLLDLSERSQVRSRSTTRPPLSVAVQQQQSTMHQKAQATNQLTSVLGEKMNNGVIKKFKTDKDPSTESICLPPVRYGSLDSLHEVHNLSQSSPSPSQQQRGVPGDGSDDVAHANASASRSGFDADVSANSNSSSSNISNSRSSNSRSNSISNSSNSISNSSNNISSSNISNSSSNSRRIAGNCCRVYSNSCPIIIAIIVRRRRRAIVRRISNRQDSKSIPPSDLLTSLTTTFDRKWRSLVNQSSTQAQQPPPESAGRNKDSISAEREQRSSGSPKFRYPSTEAYRDPSLHKSLDKCHISRLKDDAPEKDTDSTVTEDTPHSSESITPNNDKQRPDANHATEKTATEKIADSSEKDEDDRRDADEEGNYPRAGNPRRYEVSASERSLHESGGRCSENNDVDANLDAKGHHYESGDSSYSNKLKKFESLTSSEVRSRLKRSESLNKRTSENACSRLKRSESLNKHSTERPSLLKRSESLNKHSGDRSESPGSRLKRSESLTKTEKTECNISKRRQSVRKESATKLKRKNGMSERSIKRRHTVGGTKDFDKVHWLDNKLQSEAERIIRSDYRPKKSQLRTSSPDLSANRVGMADTSFLIEPVVQRLFGTDRLLTLAIKPLHVNDMQNAERNLNYVLLLKSCLDTVPELEAILVTGTHPFFVKMRKVLRS</sequence>
<dbReference type="Proteomes" id="UP000036403">
    <property type="component" value="Unassembled WGS sequence"/>
</dbReference>
<feature type="compositionally biased region" description="Basic and acidic residues" evidence="2">
    <location>
        <begin position="206"/>
        <end position="218"/>
    </location>
</feature>
<feature type="region of interest" description="Disordered" evidence="2">
    <location>
        <begin position="308"/>
        <end position="345"/>
    </location>
</feature>
<dbReference type="InterPro" id="IPR001849">
    <property type="entry name" value="PH_domain"/>
</dbReference>
<dbReference type="PANTHER" id="PTHR23175:SF23">
    <property type="entry name" value="PDZ DOMAIN-CONTAINING PROTEIN"/>
    <property type="match status" value="1"/>
</dbReference>
<feature type="compositionally biased region" description="Basic and acidic residues" evidence="2">
    <location>
        <begin position="1911"/>
        <end position="1920"/>
    </location>
</feature>
<dbReference type="SMART" id="SM00228">
    <property type="entry name" value="PDZ"/>
    <property type="match status" value="1"/>
</dbReference>
<feature type="region of interest" description="Disordered" evidence="2">
    <location>
        <begin position="1334"/>
        <end position="1412"/>
    </location>
</feature>
<organism evidence="6 7">
    <name type="scientific">Lasius niger</name>
    <name type="common">Black garden ant</name>
    <dbReference type="NCBI Taxonomy" id="67767"/>
    <lineage>
        <taxon>Eukaryota</taxon>
        <taxon>Metazoa</taxon>
        <taxon>Ecdysozoa</taxon>
        <taxon>Arthropoda</taxon>
        <taxon>Hexapoda</taxon>
        <taxon>Insecta</taxon>
        <taxon>Pterygota</taxon>
        <taxon>Neoptera</taxon>
        <taxon>Endopterygota</taxon>
        <taxon>Hymenoptera</taxon>
        <taxon>Apocrita</taxon>
        <taxon>Aculeata</taxon>
        <taxon>Formicoidea</taxon>
        <taxon>Formicidae</taxon>
        <taxon>Formicinae</taxon>
        <taxon>Lasius</taxon>
        <taxon>Lasius</taxon>
    </lineage>
</organism>
<dbReference type="OrthoDB" id="6281275at2759"/>
<feature type="region of interest" description="Disordered" evidence="2">
    <location>
        <begin position="156"/>
        <end position="228"/>
    </location>
</feature>
<dbReference type="InterPro" id="IPR000198">
    <property type="entry name" value="RhoGAP_dom"/>
</dbReference>
<feature type="compositionally biased region" description="Low complexity" evidence="2">
    <location>
        <begin position="322"/>
        <end position="333"/>
    </location>
</feature>
<dbReference type="Gene3D" id="1.10.555.10">
    <property type="entry name" value="Rho GTPase activation protein"/>
    <property type="match status" value="1"/>
</dbReference>
<dbReference type="GO" id="GO:0005096">
    <property type="term" value="F:GTPase activator activity"/>
    <property type="evidence" value="ECO:0007669"/>
    <property type="project" value="UniProtKB-KW"/>
</dbReference>
<feature type="compositionally biased region" description="Polar residues" evidence="2">
    <location>
        <begin position="1378"/>
        <end position="1387"/>
    </location>
</feature>
<dbReference type="InterPro" id="IPR001605">
    <property type="entry name" value="PH_dom-spectrin-type"/>
</dbReference>
<feature type="compositionally biased region" description="Basic and acidic residues" evidence="2">
    <location>
        <begin position="1298"/>
        <end position="1308"/>
    </location>
</feature>
<dbReference type="Pfam" id="PF00620">
    <property type="entry name" value="RhoGAP"/>
    <property type="match status" value="1"/>
</dbReference>
<feature type="region of interest" description="Disordered" evidence="2">
    <location>
        <begin position="1280"/>
        <end position="1321"/>
    </location>
</feature>
<dbReference type="PROSITE" id="PS50003">
    <property type="entry name" value="PH_DOMAIN"/>
    <property type="match status" value="1"/>
</dbReference>
<protein>
    <submittedName>
        <fullName evidence="6">Rho gtpase-activating protein 21</fullName>
    </submittedName>
</protein>
<feature type="compositionally biased region" description="Polar residues" evidence="2">
    <location>
        <begin position="1520"/>
        <end position="1547"/>
    </location>
</feature>
<feature type="compositionally biased region" description="Basic and acidic residues" evidence="2">
    <location>
        <begin position="1838"/>
        <end position="1870"/>
    </location>
</feature>
<feature type="compositionally biased region" description="Low complexity" evidence="2">
    <location>
        <begin position="1353"/>
        <end position="1369"/>
    </location>
</feature>
<evidence type="ECO:0000313" key="7">
    <source>
        <dbReference type="Proteomes" id="UP000036403"/>
    </source>
</evidence>
<dbReference type="InterPro" id="IPR011993">
    <property type="entry name" value="PH-like_dom_sf"/>
</dbReference>
<dbReference type="GO" id="GO:0005543">
    <property type="term" value="F:phospholipid binding"/>
    <property type="evidence" value="ECO:0007669"/>
    <property type="project" value="InterPro"/>
</dbReference>
<dbReference type="STRING" id="67767.A0A0J7KYS8"/>
<feature type="compositionally biased region" description="Basic and acidic residues" evidence="2">
    <location>
        <begin position="1940"/>
        <end position="1955"/>
    </location>
</feature>
<feature type="region of interest" description="Disordered" evidence="2">
    <location>
        <begin position="1748"/>
        <end position="2048"/>
    </location>
</feature>
<dbReference type="CDD" id="cd01253">
    <property type="entry name" value="PH_ARHGAP21-like"/>
    <property type="match status" value="1"/>
</dbReference>
<feature type="compositionally biased region" description="Polar residues" evidence="2">
    <location>
        <begin position="517"/>
        <end position="530"/>
    </location>
</feature>
<feature type="compositionally biased region" description="Low complexity" evidence="2">
    <location>
        <begin position="1637"/>
        <end position="1683"/>
    </location>
</feature>
<feature type="region of interest" description="Disordered" evidence="2">
    <location>
        <begin position="647"/>
        <end position="670"/>
    </location>
</feature>
<evidence type="ECO:0000259" key="5">
    <source>
        <dbReference type="PROSITE" id="PS50238"/>
    </source>
</evidence>
<feature type="region of interest" description="Disordered" evidence="2">
    <location>
        <begin position="1440"/>
        <end position="1460"/>
    </location>
</feature>
<dbReference type="PROSITE" id="PS50238">
    <property type="entry name" value="RHOGAP"/>
    <property type="match status" value="1"/>
</dbReference>
<keyword evidence="1" id="KW-0343">GTPase activation</keyword>
<gene>
    <name evidence="6" type="ORF">RF55_4277</name>
</gene>
<feature type="compositionally biased region" description="Low complexity" evidence="2">
    <location>
        <begin position="1388"/>
        <end position="1406"/>
    </location>
</feature>
<feature type="compositionally biased region" description="Basic and acidic residues" evidence="2">
    <location>
        <begin position="449"/>
        <end position="464"/>
    </location>
</feature>
<feature type="domain" description="PDZ" evidence="4">
    <location>
        <begin position="1"/>
        <end position="61"/>
    </location>
</feature>
<feature type="compositionally biased region" description="Basic and acidic residues" evidence="2">
    <location>
        <begin position="1791"/>
        <end position="1819"/>
    </location>
</feature>
<dbReference type="InterPro" id="IPR041681">
    <property type="entry name" value="PH_9"/>
</dbReference>
<feature type="region of interest" description="Disordered" evidence="2">
    <location>
        <begin position="69"/>
        <end position="128"/>
    </location>
</feature>
<dbReference type="PaxDb" id="67767-A0A0J7KYS8"/>
<dbReference type="InterPro" id="IPR001478">
    <property type="entry name" value="PDZ"/>
</dbReference>
<feature type="region of interest" description="Disordered" evidence="2">
    <location>
        <begin position="906"/>
        <end position="993"/>
    </location>
</feature>
<accession>A0A0J7KYS8</accession>
<name>A0A0J7KYS8_LASNI</name>
<feature type="domain" description="PH" evidence="3">
    <location>
        <begin position="789"/>
        <end position="901"/>
    </location>
</feature>
<feature type="compositionally biased region" description="Basic and acidic residues" evidence="2">
    <location>
        <begin position="1980"/>
        <end position="1994"/>
    </location>
</feature>
<dbReference type="SUPFAM" id="SSF48350">
    <property type="entry name" value="GTPase activation domain, GAP"/>
    <property type="match status" value="1"/>
</dbReference>
<dbReference type="FunFam" id="1.10.555.10:FF:000058">
    <property type="entry name" value="GTPase-activating protein pac-1"/>
    <property type="match status" value="1"/>
</dbReference>
<comment type="caution">
    <text evidence="6">The sequence shown here is derived from an EMBL/GenBank/DDBJ whole genome shotgun (WGS) entry which is preliminary data.</text>
</comment>
<feature type="compositionally biased region" description="Polar residues" evidence="2">
    <location>
        <begin position="907"/>
        <end position="939"/>
    </location>
</feature>
<dbReference type="InterPro" id="IPR036034">
    <property type="entry name" value="PDZ_sf"/>
</dbReference>
<keyword evidence="7" id="KW-1185">Reference proteome</keyword>
<feature type="compositionally biased region" description="Polar residues" evidence="2">
    <location>
        <begin position="334"/>
        <end position="344"/>
    </location>
</feature>
<dbReference type="Gene3D" id="2.30.42.10">
    <property type="match status" value="1"/>
</dbReference>
<feature type="compositionally biased region" description="Polar residues" evidence="2">
    <location>
        <begin position="97"/>
        <end position="114"/>
    </location>
</feature>
<feature type="compositionally biased region" description="Low complexity" evidence="2">
    <location>
        <begin position="1597"/>
        <end position="1607"/>
    </location>
</feature>
<dbReference type="Pfam" id="PF15410">
    <property type="entry name" value="PH_9"/>
    <property type="match status" value="1"/>
</dbReference>
<dbReference type="PRINTS" id="PR00683">
    <property type="entry name" value="SPECTRINPH"/>
</dbReference>
<feature type="compositionally biased region" description="Polar residues" evidence="2">
    <location>
        <begin position="954"/>
        <end position="977"/>
    </location>
</feature>
<dbReference type="GO" id="GO:0007165">
    <property type="term" value="P:signal transduction"/>
    <property type="evidence" value="ECO:0007669"/>
    <property type="project" value="InterPro"/>
</dbReference>
<dbReference type="InterPro" id="IPR041489">
    <property type="entry name" value="PDZ_6"/>
</dbReference>
<evidence type="ECO:0000313" key="6">
    <source>
        <dbReference type="EMBL" id="KMQ95501.1"/>
    </source>
</evidence>
<dbReference type="PANTHER" id="PTHR23175">
    <property type="entry name" value="PDZ DOMAIN-CONTAINING PROTEIN"/>
    <property type="match status" value="1"/>
</dbReference>
<feature type="compositionally biased region" description="Polar residues" evidence="2">
    <location>
        <begin position="412"/>
        <end position="422"/>
    </location>
</feature>
<feature type="region of interest" description="Disordered" evidence="2">
    <location>
        <begin position="1594"/>
        <end position="1683"/>
    </location>
</feature>
<proteinExistence type="predicted"/>
<feature type="compositionally biased region" description="Polar residues" evidence="2">
    <location>
        <begin position="1820"/>
        <end position="1837"/>
    </location>
</feature>
<evidence type="ECO:0000259" key="3">
    <source>
        <dbReference type="PROSITE" id="PS50003"/>
    </source>
</evidence>
<dbReference type="InterPro" id="IPR008936">
    <property type="entry name" value="Rho_GTPase_activation_prot"/>
</dbReference>
<feature type="compositionally biased region" description="Polar residues" evidence="2">
    <location>
        <begin position="465"/>
        <end position="483"/>
    </location>
</feature>
<feature type="compositionally biased region" description="Basic and acidic residues" evidence="2">
    <location>
        <begin position="1963"/>
        <end position="1974"/>
    </location>
</feature>
<dbReference type="PROSITE" id="PS50106">
    <property type="entry name" value="PDZ"/>
    <property type="match status" value="1"/>
</dbReference>
<dbReference type="SUPFAM" id="SSF50156">
    <property type="entry name" value="PDZ domain-like"/>
    <property type="match status" value="1"/>
</dbReference>
<dbReference type="Gene3D" id="2.30.29.30">
    <property type="entry name" value="Pleckstrin-homology domain (PH domain)/Phosphotyrosine-binding domain (PTB)"/>
    <property type="match status" value="1"/>
</dbReference>